<sequence length="1568" mass="171967">MIEDLSARLAAAGLEPTLYELRDALWLSQHLTTLERRTTRSDAPVSTDFPEDDSPILPEPVSGNATTAHSTTKDTYAEMYATGSETSSGLRGVAVRSPAVLALPGQLELVRALRPFGRRVPSRRSFDVDEDATAARVAEEGLWAPVLRPAQERWLSLTIIADTAPSMVVWQRTVAELRDLCTWLGGFRRVRVRTFDSATPGRLTDPLHDLDPVRQIVVVLTDAVGPAWHDGRAISLLRTWGGMVPTAVVTVLPQRMWSGTGLHAGAVQVMVPRLAAPNSEWRSGVSDEVPVPVFELSPRWLALWARLTTGSAESVRIAQLAASRIDSGAAVAPPVATSLVRRFRSMASPEAFRLATYLSATWLTLPVMRLVQRVMLPKSTIAHLAEVFLGGLLQQSEQERDPEAVEYDFVPEVRAELNGYLLRDEALTVLRETSAFVSERLGQPFDFAAMLADPEGVELPVVRGDSSSPMAHIAASVLARLGGRYRALADRLMAVRTASAMPEQPAPAIAIVERPSPVTQTRYTTNDLWISPVGEQVFRVGLTAASTPAFGGLANYEGSSTFAQAEIVCYVQTAFEKRHISLPVGGALRSVNSAAQQQEHIPAGEPEGWILEFEAQRPEFFNELLNGDAYEAHLAERHARARAKFTQELSQLRTVAGHPSLKEIARRAHYSPAHIGRVFSGKLTPSWALVKNVVTACAALITPAADGTQIIDLGRWRELHLELCKAVGRAPEEEPSLQRFLVFLGINYNNSTSAKERPFGTISPEQLSAIAEAAFRDVGTSWDEVIAERSGNGAMIVLPDDFDGMASSEALPQALVAALRGYNAQQTYNARIKLRMVLHAAHTDPRSMDLARTAGRRILDARETASAMSTAATILVVSISEEFRRAAARRGGDVDLGRYQKMDVEAGHSAKTVWIRSFEEMTLPNTATSRRVLVVCCNLESYRRANSKIQREMQDLLVRSLNRASQAVGLDRSTWQRHAMGDGEMAVLPQDTPEHVVVDRYVRALDAELTSVNANRPPHMRLRMRMAIHFGDLAKGASGDSGQGVVFATRLVDSPVARAALEQTNASLVVLLSDQVHEAIVQTGRATVRPDDFRGVEVEVQAKSFVARGWLWIPSGDAHSVRLEDEGVPASEVILRNAPRVFITYSHDSIEHRDSVRQFADLLLLNGVDVGLDQWVQDGRQDWTKWTIEQVAKADFILVIASPAYHEAIDTTNRSGHLVGVEVDARIILETVHRDRGGRDQRILPVVLPGGSANDIPQFLRSHTSRRYHVAEITSEGVEDLLRVMFSQPSSTPAPQERVSASQVESVSVIRAEAPVSHPTEERSPLLPVLETSWAVLAGVARYQSFPALSQVTNGVNELLRLWTSGPVPTFRQDRISVLADPTHETLLSEVAEVVGRVGDTLLLYFAGHSLLSSRRGDLLLATSDTRPDAESTAVPYNSIREMLLDSRVKRSAVILDCCFAGRALESMRRFSDPGKGSSHFVLATGSTDASAFASADRTYPVFTDALVDILDNGVPGESAYLTMDQVYFGVRRRALEQGFSTPEFAGNFGPPLALARNWRYRWQSDDR</sequence>
<evidence type="ECO:0000256" key="1">
    <source>
        <dbReference type="SAM" id="MobiDB-lite"/>
    </source>
</evidence>
<dbReference type="InterPro" id="IPR013568">
    <property type="entry name" value="SEFIR_dom"/>
</dbReference>
<dbReference type="Gene3D" id="3.40.50.1460">
    <property type="match status" value="1"/>
</dbReference>
<dbReference type="KEGG" id="aoi:AORI_4564"/>
<evidence type="ECO:0000313" key="4">
    <source>
        <dbReference type="Proteomes" id="UP000013968"/>
    </source>
</evidence>
<organism evidence="3 4">
    <name type="scientific">Amycolatopsis keratiniphila</name>
    <dbReference type="NCBI Taxonomy" id="129921"/>
    <lineage>
        <taxon>Bacteria</taxon>
        <taxon>Bacillati</taxon>
        <taxon>Actinomycetota</taxon>
        <taxon>Actinomycetes</taxon>
        <taxon>Pseudonocardiales</taxon>
        <taxon>Pseudonocardiaceae</taxon>
        <taxon>Amycolatopsis</taxon>
        <taxon>Amycolatopsis japonica group</taxon>
    </lineage>
</organism>
<dbReference type="Gene3D" id="3.30.70.1230">
    <property type="entry name" value="Nucleotide cyclase"/>
    <property type="match status" value="1"/>
</dbReference>
<dbReference type="EMBL" id="CP003410">
    <property type="protein sequence ID" value="AGM07148.1"/>
    <property type="molecule type" value="Genomic_DNA"/>
</dbReference>
<dbReference type="NCBIfam" id="NF041121">
    <property type="entry name" value="SAV_2336_NTERM"/>
    <property type="match status" value="1"/>
</dbReference>
<dbReference type="SUPFAM" id="SSF51230">
    <property type="entry name" value="Single hybrid motif"/>
    <property type="match status" value="1"/>
</dbReference>
<dbReference type="Proteomes" id="UP000013968">
    <property type="component" value="Chromosome"/>
</dbReference>
<accession>R4T9B6</accession>
<dbReference type="Pfam" id="PF08357">
    <property type="entry name" value="SEFIR"/>
    <property type="match status" value="1"/>
</dbReference>
<dbReference type="InterPro" id="IPR011053">
    <property type="entry name" value="Single_hybrid_motif"/>
</dbReference>
<dbReference type="NCBIfam" id="NF047832">
    <property type="entry name" value="caspase_w_EACC1"/>
    <property type="match status" value="1"/>
</dbReference>
<dbReference type="InterPro" id="IPR047738">
    <property type="entry name" value="SAV_2336-like_N"/>
</dbReference>
<feature type="region of interest" description="Disordered" evidence="1">
    <location>
        <begin position="37"/>
        <end position="70"/>
    </location>
</feature>
<protein>
    <recommendedName>
        <fullName evidence="2">SEFIR domain-containing protein</fullName>
    </recommendedName>
</protein>
<evidence type="ECO:0000313" key="3">
    <source>
        <dbReference type="EMBL" id="AGM07148.1"/>
    </source>
</evidence>
<gene>
    <name evidence="3" type="ORF">AORI_4564</name>
</gene>
<dbReference type="Gene3D" id="2.40.50.100">
    <property type="match status" value="1"/>
</dbReference>
<keyword evidence="4" id="KW-1185">Reference proteome</keyword>
<dbReference type="PATRIC" id="fig|1156913.3.peg.4640"/>
<feature type="domain" description="SEFIR" evidence="2">
    <location>
        <begin position="1138"/>
        <end position="1277"/>
    </location>
</feature>
<dbReference type="Gene3D" id="3.40.50.11530">
    <property type="match status" value="1"/>
</dbReference>
<dbReference type="SUPFAM" id="SSF55073">
    <property type="entry name" value="Nucleotide cyclase"/>
    <property type="match status" value="1"/>
</dbReference>
<name>R4T9B6_9PSEU</name>
<reference evidence="3 4" key="1">
    <citation type="journal article" date="2013" name="BMC Genomics">
        <title>ContigScape: a Cytoscape plugin facilitating microbial genome gap closing.</title>
        <authorList>
            <person name="Tang B."/>
            <person name="Wang Q."/>
            <person name="Yang M."/>
            <person name="Xie F."/>
            <person name="Zhu Y."/>
            <person name="Zhuo Y."/>
            <person name="Wang S."/>
            <person name="Gao H."/>
            <person name="Ding X."/>
            <person name="Zhang L."/>
            <person name="Zhao G."/>
            <person name="Zheng H."/>
        </authorList>
    </citation>
    <scope>NUCLEOTIDE SEQUENCE [LARGE SCALE GENOMIC DNA]</scope>
    <source>
        <strain evidence="3 4">HCCB10007</strain>
    </source>
</reference>
<dbReference type="PROSITE" id="PS51534">
    <property type="entry name" value="SEFIR"/>
    <property type="match status" value="1"/>
</dbReference>
<proteinExistence type="predicted"/>
<dbReference type="RefSeq" id="WP_016334896.1">
    <property type="nucleotide sequence ID" value="NC_021252.1"/>
</dbReference>
<dbReference type="HOGENOM" id="CLU_245575_0_0_11"/>
<dbReference type="InterPro" id="IPR029787">
    <property type="entry name" value="Nucleotide_cyclase"/>
</dbReference>
<evidence type="ECO:0000259" key="2">
    <source>
        <dbReference type="PROSITE" id="PS51534"/>
    </source>
</evidence>